<evidence type="ECO:0000256" key="4">
    <source>
        <dbReference type="ARBA" id="ARBA00023315"/>
    </source>
</evidence>
<keyword evidence="5" id="KW-0443">Lipid metabolism</keyword>
<keyword evidence="6" id="KW-0472">Membrane</keyword>
<reference evidence="8" key="1">
    <citation type="submission" date="2021-12" db="EMBL/GenBank/DDBJ databases">
        <authorList>
            <person name="King R."/>
        </authorList>
    </citation>
    <scope>NUCLEOTIDE SEQUENCE</scope>
</reference>
<keyword evidence="9" id="KW-1185">Reference proteome</keyword>
<comment type="catalytic activity">
    <reaction evidence="5">
        <text>a 1-acyl-sn-glycero-3-phosphate + an acyl-CoA = a 1,2-diacyl-sn-glycero-3-phosphate + CoA</text>
        <dbReference type="Rhea" id="RHEA:19709"/>
        <dbReference type="ChEBI" id="CHEBI:57287"/>
        <dbReference type="ChEBI" id="CHEBI:57970"/>
        <dbReference type="ChEBI" id="CHEBI:58342"/>
        <dbReference type="ChEBI" id="CHEBI:58608"/>
        <dbReference type="EC" id="2.3.1.51"/>
    </reaction>
</comment>
<keyword evidence="6" id="KW-1133">Transmembrane helix</keyword>
<dbReference type="GO" id="GO:0016020">
    <property type="term" value="C:membrane"/>
    <property type="evidence" value="ECO:0007669"/>
    <property type="project" value="InterPro"/>
</dbReference>
<dbReference type="SMART" id="SM00563">
    <property type="entry name" value="PlsC"/>
    <property type="match status" value="1"/>
</dbReference>
<dbReference type="KEGG" id="btab:109043504"/>
<keyword evidence="6" id="KW-0812">Transmembrane</keyword>
<name>A0A9P0F3Q9_BEMTA</name>
<dbReference type="AlphaFoldDB" id="A0A9P0F3Q9"/>
<organism evidence="8 9">
    <name type="scientific">Bemisia tabaci</name>
    <name type="common">Sweetpotato whitefly</name>
    <name type="synonym">Aleurodes tabaci</name>
    <dbReference type="NCBI Taxonomy" id="7038"/>
    <lineage>
        <taxon>Eukaryota</taxon>
        <taxon>Metazoa</taxon>
        <taxon>Ecdysozoa</taxon>
        <taxon>Arthropoda</taxon>
        <taxon>Hexapoda</taxon>
        <taxon>Insecta</taxon>
        <taxon>Pterygota</taxon>
        <taxon>Neoptera</taxon>
        <taxon>Paraneoptera</taxon>
        <taxon>Hemiptera</taxon>
        <taxon>Sternorrhyncha</taxon>
        <taxon>Aleyrodoidea</taxon>
        <taxon>Aleyrodidae</taxon>
        <taxon>Aleyrodinae</taxon>
        <taxon>Bemisia</taxon>
    </lineage>
</organism>
<gene>
    <name evidence="8" type="ORF">BEMITA_LOCUS5983</name>
</gene>
<keyword evidence="3 5" id="KW-0808">Transferase</keyword>
<feature type="domain" description="Phospholipid/glycerol acyltransferase" evidence="7">
    <location>
        <begin position="93"/>
        <end position="210"/>
    </location>
</feature>
<dbReference type="GO" id="GO:0006654">
    <property type="term" value="P:phosphatidic acid biosynthetic process"/>
    <property type="evidence" value="ECO:0007669"/>
    <property type="project" value="TreeGrafter"/>
</dbReference>
<dbReference type="Proteomes" id="UP001152759">
    <property type="component" value="Chromosome 3"/>
</dbReference>
<dbReference type="SUPFAM" id="SSF69593">
    <property type="entry name" value="Glycerol-3-phosphate (1)-acyltransferase"/>
    <property type="match status" value="1"/>
</dbReference>
<protein>
    <recommendedName>
        <fullName evidence="5">1-acyl-sn-glycerol-3-phosphate acyltransferase</fullName>
        <ecNumber evidence="5">2.3.1.51</ecNumber>
    </recommendedName>
</protein>
<comment type="similarity">
    <text evidence="2 5">Belongs to the 1-acyl-sn-glycerol-3-phosphate acyltransferase family.</text>
</comment>
<dbReference type="InterPro" id="IPR004552">
    <property type="entry name" value="AGP_acyltrans"/>
</dbReference>
<dbReference type="PANTHER" id="PTHR10434">
    <property type="entry name" value="1-ACYL-SN-GLYCEROL-3-PHOSPHATE ACYLTRANSFERASE"/>
    <property type="match status" value="1"/>
</dbReference>
<accession>A0A9P0F3Q9</accession>
<dbReference type="EC" id="2.3.1.51" evidence="5"/>
<evidence type="ECO:0000256" key="3">
    <source>
        <dbReference type="ARBA" id="ARBA00022679"/>
    </source>
</evidence>
<dbReference type="PANTHER" id="PTHR10434:SF11">
    <property type="entry name" value="1-ACYL-SN-GLYCEROL-3-PHOSPHATE ACYLTRANSFERASE"/>
    <property type="match status" value="1"/>
</dbReference>
<comment type="pathway">
    <text evidence="1">Phospholipid metabolism; CDP-diacylglycerol biosynthesis; CDP-diacylglycerol from sn-glycerol 3-phosphate: step 2/3.</text>
</comment>
<feature type="transmembrane region" description="Helical" evidence="6">
    <location>
        <begin position="7"/>
        <end position="27"/>
    </location>
</feature>
<keyword evidence="5" id="KW-1208">Phospholipid metabolism</keyword>
<dbReference type="EMBL" id="OU963864">
    <property type="protein sequence ID" value="CAH0386919.1"/>
    <property type="molecule type" value="Genomic_DNA"/>
</dbReference>
<dbReference type="Pfam" id="PF01553">
    <property type="entry name" value="Acyltransferase"/>
    <property type="match status" value="1"/>
</dbReference>
<feature type="transmembrane region" description="Helical" evidence="6">
    <location>
        <begin position="33"/>
        <end position="53"/>
    </location>
</feature>
<dbReference type="GO" id="GO:0003841">
    <property type="term" value="F:1-acylglycerol-3-phosphate O-acyltransferase activity"/>
    <property type="evidence" value="ECO:0007669"/>
    <property type="project" value="UniProtKB-UniRule"/>
</dbReference>
<dbReference type="InterPro" id="IPR002123">
    <property type="entry name" value="Plipid/glycerol_acylTrfase"/>
</dbReference>
<keyword evidence="5" id="KW-0594">Phospholipid biosynthesis</keyword>
<evidence type="ECO:0000256" key="6">
    <source>
        <dbReference type="SAM" id="Phobius"/>
    </source>
</evidence>
<dbReference type="GO" id="GO:0005783">
    <property type="term" value="C:endoplasmic reticulum"/>
    <property type="evidence" value="ECO:0007669"/>
    <property type="project" value="TreeGrafter"/>
</dbReference>
<evidence type="ECO:0000313" key="9">
    <source>
        <dbReference type="Proteomes" id="UP001152759"/>
    </source>
</evidence>
<proteinExistence type="inferred from homology"/>
<evidence type="ECO:0000256" key="5">
    <source>
        <dbReference type="RuleBase" id="RU361267"/>
    </source>
</evidence>
<dbReference type="NCBIfam" id="TIGR00530">
    <property type="entry name" value="AGP_acyltrn"/>
    <property type="match status" value="1"/>
</dbReference>
<sequence>MAVSNGLIWSASLVVSVYALISISKVFRYYFKFVFFMAAVVFFSTILIPVMIWQPRSWKNGYRTSWSIRLISKMVGVNWQIRGQENVVKNNGAVVVINHQSALDMLVLADLFPFFDGLTNIAKKEILYYGTYGFASWLQGTIFIDRANSGKAVETLNKTAEHIRKNKLKLTMFPEGTRNGGKELLPFKKGAFHVAIASQLPIQPIVIAKYPFLDAKTHTFGSGTSHVKILPPISTVGLTKADMDQLIERTRSTMNDAYQSLSNEAL</sequence>
<evidence type="ECO:0000256" key="1">
    <source>
        <dbReference type="ARBA" id="ARBA00004728"/>
    </source>
</evidence>
<keyword evidence="5" id="KW-0444">Lipid biosynthesis</keyword>
<evidence type="ECO:0000256" key="2">
    <source>
        <dbReference type="ARBA" id="ARBA00008655"/>
    </source>
</evidence>
<evidence type="ECO:0000259" key="7">
    <source>
        <dbReference type="SMART" id="SM00563"/>
    </source>
</evidence>
<keyword evidence="4 5" id="KW-0012">Acyltransferase</keyword>
<evidence type="ECO:0000313" key="8">
    <source>
        <dbReference type="EMBL" id="CAH0386919.1"/>
    </source>
</evidence>
<comment type="domain">
    <text evidence="5">The HXXXXD motif is essential for acyltransferase activity and may constitute the binding site for the phosphate moiety of the glycerol-3-phosphate.</text>
</comment>
<dbReference type="CDD" id="cd07989">
    <property type="entry name" value="LPLAT_AGPAT-like"/>
    <property type="match status" value="1"/>
</dbReference>